<dbReference type="InterPro" id="IPR008228">
    <property type="entry name" value="UCP006173"/>
</dbReference>
<dbReference type="NCBIfam" id="NF003501">
    <property type="entry name" value="PRK05170.1-5"/>
    <property type="match status" value="1"/>
</dbReference>
<dbReference type="NCBIfam" id="NF003507">
    <property type="entry name" value="PRK05170.2-5"/>
    <property type="match status" value="1"/>
</dbReference>
<dbReference type="RefSeq" id="WP_109837590.1">
    <property type="nucleotide sequence ID" value="NZ_QGKM01000024.1"/>
</dbReference>
<comment type="caution">
    <text evidence="1">The sequence shown here is derived from an EMBL/GenBank/DDBJ whole genome shotgun (WGS) entry which is preliminary data.</text>
</comment>
<dbReference type="InterPro" id="IPR005358">
    <property type="entry name" value="Puta_zinc/iron-chelating_dom"/>
</dbReference>
<dbReference type="Pfam" id="PF03692">
    <property type="entry name" value="CxxCxxCC"/>
    <property type="match status" value="1"/>
</dbReference>
<evidence type="ECO:0000313" key="2">
    <source>
        <dbReference type="Proteomes" id="UP000245539"/>
    </source>
</evidence>
<dbReference type="PANTHER" id="PTHR37421">
    <property type="entry name" value="UPF0260 PROTEIN YCGN"/>
    <property type="match status" value="1"/>
</dbReference>
<dbReference type="AlphaFoldDB" id="A0A317CMB4"/>
<protein>
    <submittedName>
        <fullName evidence="1">YcgN family cysteine cluster protein</fullName>
    </submittedName>
</protein>
<dbReference type="PANTHER" id="PTHR37421:SF1">
    <property type="entry name" value="UPF0260 PROTEIN YCGN"/>
    <property type="match status" value="1"/>
</dbReference>
<dbReference type="Proteomes" id="UP000245539">
    <property type="component" value="Unassembled WGS sequence"/>
</dbReference>
<dbReference type="OrthoDB" id="9786855at2"/>
<name>A0A317CMB4_9GAMM</name>
<sequence length="152" mass="17700">MAEKWWEITPLQAMSDEQWEQICDRCGKCCLIKLQDEEEDGGEIYYTDVACHLFDGDACQCADYKNRLLRVPDCVQLAPQNLDALNWMPPSCSYRRLQQGLGLASWHHLVCRDKNRVHATGNSAIKRVVFERDLEDEDLEDRIVEWPLEVKN</sequence>
<reference evidence="1 2" key="1">
    <citation type="submission" date="2018-05" db="EMBL/GenBank/DDBJ databases">
        <title>Leucothrix arctica sp. nov., isolated from Arctic seawater.</title>
        <authorList>
            <person name="Choi A."/>
            <person name="Baek K."/>
        </authorList>
    </citation>
    <scope>NUCLEOTIDE SEQUENCE [LARGE SCALE GENOMIC DNA]</scope>
    <source>
        <strain evidence="1 2">JCM 18388</strain>
    </source>
</reference>
<dbReference type="EMBL" id="QGKM01000024">
    <property type="protein sequence ID" value="PWQ97450.1"/>
    <property type="molecule type" value="Genomic_DNA"/>
</dbReference>
<accession>A0A317CMB4</accession>
<dbReference type="PIRSF" id="PIRSF006173">
    <property type="entry name" value="UCP006173"/>
    <property type="match status" value="1"/>
</dbReference>
<evidence type="ECO:0000313" key="1">
    <source>
        <dbReference type="EMBL" id="PWQ97450.1"/>
    </source>
</evidence>
<proteinExistence type="predicted"/>
<gene>
    <name evidence="1" type="ORF">DKW60_10380</name>
</gene>
<organism evidence="1 2">
    <name type="scientific">Leucothrix pacifica</name>
    <dbReference type="NCBI Taxonomy" id="1247513"/>
    <lineage>
        <taxon>Bacteria</taxon>
        <taxon>Pseudomonadati</taxon>
        <taxon>Pseudomonadota</taxon>
        <taxon>Gammaproteobacteria</taxon>
        <taxon>Thiotrichales</taxon>
        <taxon>Thiotrichaceae</taxon>
        <taxon>Leucothrix</taxon>
    </lineage>
</organism>
<keyword evidence="2" id="KW-1185">Reference proteome</keyword>